<dbReference type="InterPro" id="IPR043538">
    <property type="entry name" value="XYLT"/>
</dbReference>
<dbReference type="AlphaFoldDB" id="A0A547Q5R2"/>
<gene>
    <name evidence="16" type="ORF">FEV53_08260</name>
</gene>
<evidence type="ECO:0000313" key="17">
    <source>
        <dbReference type="Proteomes" id="UP000318590"/>
    </source>
</evidence>
<protein>
    <recommendedName>
        <fullName evidence="14">Peptide O-xylosyltransferase</fullName>
    </recommendedName>
</protein>
<name>A0A547Q5R2_9RHOB</name>
<evidence type="ECO:0000256" key="1">
    <source>
        <dbReference type="ARBA" id="ARBA00004323"/>
    </source>
</evidence>
<sequence length="525" mass="60869">MSKIAYILLCHQAPEAIIAQAQRLTATGDFVSIHYDKRAPQSTYQEIVDALESNPRVTFAEKRIKCGWGAWSLVEATLSALSSAAKSFPRATHFYLTSGDCMPIKSAEYIHDALDRVDCDYIEGHDFFRSDWIKTGLKEERLIYRFHFNERTQAKLFYASLALQQKLKITRQPPADLQMMIGSQWWCLRRATVEKVLAFCDERPDVMRFFATTWIPDEIFFQTVVRHLVPVSEIQNRTPTFLIFSDYGMPVNFYDDHYDLLLGQNYFFARKISVEALELRQRLGDLYAEEGHEFHLSGEGRRVYSFLTGRGRIGRRFASRFWERDSSIGLEREVLILACKKWHVAKRLAERIHEKTGLPYVGYLFHELDANLPDLGGIETTLEKRHRHRRALIRLLMDNYDTDRIMFCVDTADLELLRDFDSARCEVRILELECEFSEDYLVGHAERLNLIGADAPSETVSRLLPTLRADIEFESRAIRENGFESLSRVRQSDDDASRAAGLIDFLQVPEDDAREILDLHYLFSD</sequence>
<organism evidence="16 17">
    <name type="scientific">Palleronia caenipelagi</name>
    <dbReference type="NCBI Taxonomy" id="2489174"/>
    <lineage>
        <taxon>Bacteria</taxon>
        <taxon>Pseudomonadati</taxon>
        <taxon>Pseudomonadota</taxon>
        <taxon>Alphaproteobacteria</taxon>
        <taxon>Rhodobacterales</taxon>
        <taxon>Roseobacteraceae</taxon>
        <taxon>Palleronia</taxon>
    </lineage>
</organism>
<dbReference type="GO" id="GO:0016020">
    <property type="term" value="C:membrane"/>
    <property type="evidence" value="ECO:0007669"/>
    <property type="project" value="InterPro"/>
</dbReference>
<dbReference type="RefSeq" id="WP_142834333.1">
    <property type="nucleotide sequence ID" value="NZ_VFSV01000010.1"/>
</dbReference>
<proteinExistence type="predicted"/>
<keyword evidence="4 16" id="KW-0808">Transferase</keyword>
<evidence type="ECO:0000256" key="7">
    <source>
        <dbReference type="ARBA" id="ARBA00022824"/>
    </source>
</evidence>
<evidence type="ECO:0000256" key="6">
    <source>
        <dbReference type="ARBA" id="ARBA00022723"/>
    </source>
</evidence>
<dbReference type="Pfam" id="PF02485">
    <property type="entry name" value="Branch"/>
    <property type="match status" value="1"/>
</dbReference>
<evidence type="ECO:0000256" key="12">
    <source>
        <dbReference type="ARBA" id="ARBA00023157"/>
    </source>
</evidence>
<evidence type="ECO:0000256" key="9">
    <source>
        <dbReference type="ARBA" id="ARBA00022989"/>
    </source>
</evidence>
<dbReference type="GO" id="GO:0030166">
    <property type="term" value="P:proteoglycan biosynthetic process"/>
    <property type="evidence" value="ECO:0007669"/>
    <property type="project" value="InterPro"/>
</dbReference>
<dbReference type="OrthoDB" id="7943907at2"/>
<evidence type="ECO:0000256" key="8">
    <source>
        <dbReference type="ARBA" id="ARBA00022968"/>
    </source>
</evidence>
<dbReference type="InterPro" id="IPR045972">
    <property type="entry name" value="DUF5928"/>
</dbReference>
<keyword evidence="5" id="KW-0812">Transmembrane</keyword>
<dbReference type="PANTHER" id="PTHR46025">
    <property type="entry name" value="XYLOSYLTRANSFERASE OXT"/>
    <property type="match status" value="1"/>
</dbReference>
<evidence type="ECO:0000259" key="15">
    <source>
        <dbReference type="Pfam" id="PF19350"/>
    </source>
</evidence>
<keyword evidence="13" id="KW-0325">Glycoprotein</keyword>
<evidence type="ECO:0000256" key="13">
    <source>
        <dbReference type="ARBA" id="ARBA00023180"/>
    </source>
</evidence>
<dbReference type="PANTHER" id="PTHR46025:SF3">
    <property type="entry name" value="XYLOSYLTRANSFERASE OXT"/>
    <property type="match status" value="1"/>
</dbReference>
<evidence type="ECO:0000313" key="16">
    <source>
        <dbReference type="EMBL" id="TRD21724.1"/>
    </source>
</evidence>
<keyword evidence="11" id="KW-0472">Membrane</keyword>
<feature type="domain" description="DUF5928" evidence="15">
    <location>
        <begin position="270"/>
        <end position="525"/>
    </location>
</feature>
<comment type="subcellular location">
    <subcellularLocation>
        <location evidence="2">Endoplasmic reticulum membrane</location>
        <topology evidence="2">Single-pass type II membrane protein</topology>
    </subcellularLocation>
    <subcellularLocation>
        <location evidence="1">Golgi apparatus membrane</location>
        <topology evidence="1">Single-pass type II membrane protein</topology>
    </subcellularLocation>
</comment>
<dbReference type="InterPro" id="IPR003406">
    <property type="entry name" value="Glyco_trans_14"/>
</dbReference>
<keyword evidence="17" id="KW-1185">Reference proteome</keyword>
<dbReference type="GO" id="GO:0030158">
    <property type="term" value="F:protein xylosyltransferase activity"/>
    <property type="evidence" value="ECO:0007669"/>
    <property type="project" value="InterPro"/>
</dbReference>
<keyword evidence="3 16" id="KW-0328">Glycosyltransferase</keyword>
<evidence type="ECO:0000256" key="11">
    <source>
        <dbReference type="ARBA" id="ARBA00023136"/>
    </source>
</evidence>
<dbReference type="GO" id="GO:0046872">
    <property type="term" value="F:metal ion binding"/>
    <property type="evidence" value="ECO:0007669"/>
    <property type="project" value="UniProtKB-KW"/>
</dbReference>
<keyword evidence="10" id="KW-0333">Golgi apparatus</keyword>
<keyword evidence="12" id="KW-1015">Disulfide bond</keyword>
<dbReference type="EMBL" id="VFSV01000010">
    <property type="protein sequence ID" value="TRD21724.1"/>
    <property type="molecule type" value="Genomic_DNA"/>
</dbReference>
<dbReference type="Proteomes" id="UP000318590">
    <property type="component" value="Unassembled WGS sequence"/>
</dbReference>
<evidence type="ECO:0000256" key="4">
    <source>
        <dbReference type="ARBA" id="ARBA00022679"/>
    </source>
</evidence>
<accession>A0A547Q5R2</accession>
<evidence type="ECO:0000256" key="5">
    <source>
        <dbReference type="ARBA" id="ARBA00022692"/>
    </source>
</evidence>
<evidence type="ECO:0000256" key="2">
    <source>
        <dbReference type="ARBA" id="ARBA00004648"/>
    </source>
</evidence>
<keyword evidence="7" id="KW-0256">Endoplasmic reticulum</keyword>
<comment type="caution">
    <text evidence="16">The sequence shown here is derived from an EMBL/GenBank/DDBJ whole genome shotgun (WGS) entry which is preliminary data.</text>
</comment>
<evidence type="ECO:0000256" key="14">
    <source>
        <dbReference type="ARBA" id="ARBA00042865"/>
    </source>
</evidence>
<reference evidence="16 17" key="1">
    <citation type="submission" date="2019-06" db="EMBL/GenBank/DDBJ databases">
        <title>Paenimaribius caenipelagi gen. nov., sp. nov., isolated from a tidal flat.</title>
        <authorList>
            <person name="Yoon J.-H."/>
        </authorList>
    </citation>
    <scope>NUCLEOTIDE SEQUENCE [LARGE SCALE GENOMIC DNA]</scope>
    <source>
        <strain evidence="16 17">JBTF-M29</strain>
    </source>
</reference>
<keyword evidence="8" id="KW-0735">Signal-anchor</keyword>
<keyword evidence="6" id="KW-0479">Metal-binding</keyword>
<evidence type="ECO:0000256" key="10">
    <source>
        <dbReference type="ARBA" id="ARBA00023034"/>
    </source>
</evidence>
<evidence type="ECO:0000256" key="3">
    <source>
        <dbReference type="ARBA" id="ARBA00022676"/>
    </source>
</evidence>
<dbReference type="Pfam" id="PF19350">
    <property type="entry name" value="DUF5928"/>
    <property type="match status" value="1"/>
</dbReference>
<keyword evidence="9" id="KW-1133">Transmembrane helix</keyword>